<dbReference type="AlphaFoldDB" id="A0A9D2F2G4"/>
<comment type="caution">
    <text evidence="3">The sequence shown here is derived from an EMBL/GenBank/DDBJ whole genome shotgun (WGS) entry which is preliminary data.</text>
</comment>
<keyword evidence="2" id="KW-0862">Zinc</keyword>
<reference evidence="3" key="1">
    <citation type="journal article" date="2021" name="PeerJ">
        <title>Extensive microbial diversity within the chicken gut microbiome revealed by metagenomics and culture.</title>
        <authorList>
            <person name="Gilroy R."/>
            <person name="Ravi A."/>
            <person name="Getino M."/>
            <person name="Pursley I."/>
            <person name="Horton D.L."/>
            <person name="Alikhan N.F."/>
            <person name="Baker D."/>
            <person name="Gharbi K."/>
            <person name="Hall N."/>
            <person name="Watson M."/>
            <person name="Adriaenssens E.M."/>
            <person name="Foster-Nyarko E."/>
            <person name="Jarju S."/>
            <person name="Secka A."/>
            <person name="Antonio M."/>
            <person name="Oren A."/>
            <person name="Chaudhuri R.R."/>
            <person name="La Ragione R."/>
            <person name="Hildebrand F."/>
            <person name="Pallen M.J."/>
        </authorList>
    </citation>
    <scope>NUCLEOTIDE SEQUENCE</scope>
    <source>
        <strain evidence="3">3436</strain>
    </source>
</reference>
<evidence type="ECO:0000313" key="3">
    <source>
        <dbReference type="EMBL" id="HIZ47881.1"/>
    </source>
</evidence>
<dbReference type="SUPFAM" id="SSF51182">
    <property type="entry name" value="RmlC-like cupins"/>
    <property type="match status" value="1"/>
</dbReference>
<dbReference type="InterPro" id="IPR014710">
    <property type="entry name" value="RmlC-like_jellyroll"/>
</dbReference>
<evidence type="ECO:0000256" key="2">
    <source>
        <dbReference type="ARBA" id="ARBA00022833"/>
    </source>
</evidence>
<keyword evidence="1" id="KW-0479">Metal-binding</keyword>
<dbReference type="InterPro" id="IPR051804">
    <property type="entry name" value="Carb_Metab_Reg_Kinase/Isom"/>
</dbReference>
<dbReference type="Gene3D" id="2.60.120.10">
    <property type="entry name" value="Jelly Rolls"/>
    <property type="match status" value="1"/>
</dbReference>
<dbReference type="GO" id="GO:0046872">
    <property type="term" value="F:metal ion binding"/>
    <property type="evidence" value="ECO:0007669"/>
    <property type="project" value="UniProtKB-KW"/>
</dbReference>
<dbReference type="PANTHER" id="PTHR42742:SF3">
    <property type="entry name" value="FRUCTOKINASE"/>
    <property type="match status" value="1"/>
</dbReference>
<accession>A0A9D2F2G4</accession>
<dbReference type="Proteomes" id="UP000824031">
    <property type="component" value="Unassembled WGS sequence"/>
</dbReference>
<dbReference type="PANTHER" id="PTHR42742">
    <property type="entry name" value="TRANSCRIPTIONAL REPRESSOR MPRA"/>
    <property type="match status" value="1"/>
</dbReference>
<dbReference type="GO" id="GO:0016853">
    <property type="term" value="F:isomerase activity"/>
    <property type="evidence" value="ECO:0007669"/>
    <property type="project" value="UniProtKB-KW"/>
</dbReference>
<evidence type="ECO:0000313" key="4">
    <source>
        <dbReference type="Proteomes" id="UP000824031"/>
    </source>
</evidence>
<proteinExistence type="predicted"/>
<evidence type="ECO:0000256" key="1">
    <source>
        <dbReference type="ARBA" id="ARBA00022723"/>
    </source>
</evidence>
<dbReference type="InterPro" id="IPR011051">
    <property type="entry name" value="RmlC_Cupin_sf"/>
</dbReference>
<sequence length="589" mass="66186">MPQNAQSAPYRTLPRVAVHCPGVQYHAGFAHIAPALKAAAAGRRVVTVDCYPGVDQAELAAGLAALDPVLVIHSDDLALEPEKLDAALERDLLPGDPVFGILTVRRLGDFFYPEKIAEARRRIEQAPEGLVLVYGVGAALVHPGDLQVVADITRWEIQLRYRRGMDNWRTARTNLPKLEKYKRGYFAEWRWADREKDHLLNTMDFYLDMTTQGSPVMVDGPAYREALRQTARQPFRLVPYFDPGVWGGHWMKDHFALPDNGSNYAWSFDGVPEENSLLLDFDGRLLQTPAMNLVLQQPRALLGERVHARFGKEFPIRFDMLDTVGGQNLSLQVHPLTEYIQQQFNMRYTQDESYYILDAGPDAAVWLGLRTGADPAAMEADLRRAQTGEAPFPAEQYINRIPVKKHDHLLIPAGTVHGSGAGTMVLEISATPYIFTFKLWDWGRLDLDGKPRPIHLDHGLANIQWDRDTRWVQEQLVDRQTTVYTDENCQVERTGLQEREFLDTWRISTCTEATVARNGSVHMLNLVEGRRALLVSPSGAFAPFALHYAETCVLPQDAGDYRVVSPDGEPIRVILACVQGPAPLPRRAD</sequence>
<organism evidence="3 4">
    <name type="scientific">Candidatus Gemmiger excrementavium</name>
    <dbReference type="NCBI Taxonomy" id="2838608"/>
    <lineage>
        <taxon>Bacteria</taxon>
        <taxon>Bacillati</taxon>
        <taxon>Bacillota</taxon>
        <taxon>Clostridia</taxon>
        <taxon>Eubacteriales</taxon>
        <taxon>Gemmiger</taxon>
    </lineage>
</organism>
<reference evidence="3" key="2">
    <citation type="submission" date="2021-04" db="EMBL/GenBank/DDBJ databases">
        <authorList>
            <person name="Gilroy R."/>
        </authorList>
    </citation>
    <scope>NUCLEOTIDE SEQUENCE</scope>
    <source>
        <strain evidence="3">3436</strain>
    </source>
</reference>
<keyword evidence="3" id="KW-0413">Isomerase</keyword>
<protein>
    <submittedName>
        <fullName evidence="3">Class I mannose-6-phosphate isomerase</fullName>
    </submittedName>
</protein>
<name>A0A9D2F2G4_9FIRM</name>
<dbReference type="EMBL" id="DXBO01000056">
    <property type="protein sequence ID" value="HIZ47881.1"/>
    <property type="molecule type" value="Genomic_DNA"/>
</dbReference>
<gene>
    <name evidence="3" type="ORF">H9810_04080</name>
</gene>
<dbReference type="CDD" id="cd07010">
    <property type="entry name" value="cupin_PMI_type_I_N_bac"/>
    <property type="match status" value="1"/>
</dbReference>